<sequence length="410" mass="46135">MKILHISTSDLDGGAARAAHRLHRALINSNVDSQMLVRAKLSRDKTVIAHKPLIAQLGSKLDEQVLRFYPKSSSENFSAQWFPDSIVSQVKQINPDIVHLHWTRNGFLQIESLPKFQKPIVWTLHDMWEFTGGCHYTQECDRYTKNCGACPQLDSLKANDLSRQIWQRKAKAWRNLNLTLVTPSRWLAKCASSSPLFEQYRVEVIPNSVDTQIYKPISKAMAREALNLPQDRQLVLFGAGSTTADPRKGFQFLLLALQRLDVQRWGNQLELAILGESASGTALPLAFDSHYLGRLGDDISLALVYAAADLFVAPSMQDNLPNTVVEALACGTPCLAFDIGGMPDMIDHQQNGYLAQKFNVEDLARGMEWILEDQERHAQLSRKARQKATETFSQEQQASRFVDLYKALVS</sequence>
<comment type="caution">
    <text evidence="3">The sequence shown here is derived from an EMBL/GenBank/DDBJ whole genome shotgun (WGS) entry which is preliminary data.</text>
</comment>
<dbReference type="EMBL" id="JAHHHD010000010">
    <property type="protein sequence ID" value="MBW4659237.1"/>
    <property type="molecule type" value="Genomic_DNA"/>
</dbReference>
<evidence type="ECO:0000259" key="2">
    <source>
        <dbReference type="Pfam" id="PF13439"/>
    </source>
</evidence>
<evidence type="ECO:0000259" key="1">
    <source>
        <dbReference type="Pfam" id="PF00534"/>
    </source>
</evidence>
<dbReference type="GO" id="GO:0016757">
    <property type="term" value="F:glycosyltransferase activity"/>
    <property type="evidence" value="ECO:0007669"/>
    <property type="project" value="InterPro"/>
</dbReference>
<dbReference type="InterPro" id="IPR028098">
    <property type="entry name" value="Glyco_trans_4-like_N"/>
</dbReference>
<evidence type="ECO:0000313" key="3">
    <source>
        <dbReference type="EMBL" id="MBW4659237.1"/>
    </source>
</evidence>
<dbReference type="Pfam" id="PF13439">
    <property type="entry name" value="Glyco_transf_4"/>
    <property type="match status" value="1"/>
</dbReference>
<dbReference type="Gene3D" id="3.40.50.2000">
    <property type="entry name" value="Glycogen Phosphorylase B"/>
    <property type="match status" value="2"/>
</dbReference>
<protein>
    <submittedName>
        <fullName evidence="3">Glycosyltransferase family 4 protein</fullName>
    </submittedName>
</protein>
<accession>A0A951QAH8</accession>
<dbReference type="CDD" id="cd03825">
    <property type="entry name" value="GT4_WcaC-like"/>
    <property type="match status" value="1"/>
</dbReference>
<dbReference type="AlphaFoldDB" id="A0A951QAH8"/>
<evidence type="ECO:0000313" key="4">
    <source>
        <dbReference type="Proteomes" id="UP000757435"/>
    </source>
</evidence>
<feature type="domain" description="Glycosyl transferase family 1" evidence="1">
    <location>
        <begin position="224"/>
        <end position="386"/>
    </location>
</feature>
<gene>
    <name evidence="3" type="ORF">KME15_11220</name>
</gene>
<dbReference type="SUPFAM" id="SSF53756">
    <property type="entry name" value="UDP-Glycosyltransferase/glycogen phosphorylase"/>
    <property type="match status" value="1"/>
</dbReference>
<dbReference type="InterPro" id="IPR001296">
    <property type="entry name" value="Glyco_trans_1"/>
</dbReference>
<dbReference type="PANTHER" id="PTHR12526">
    <property type="entry name" value="GLYCOSYLTRANSFERASE"/>
    <property type="match status" value="1"/>
</dbReference>
<reference evidence="3" key="2">
    <citation type="journal article" date="2022" name="Microbiol. Resour. Announc.">
        <title>Metagenome Sequencing to Explore Phylogenomics of Terrestrial Cyanobacteria.</title>
        <authorList>
            <person name="Ward R.D."/>
            <person name="Stajich J.E."/>
            <person name="Johansen J.R."/>
            <person name="Huntemann M."/>
            <person name="Clum A."/>
            <person name="Foster B."/>
            <person name="Foster B."/>
            <person name="Roux S."/>
            <person name="Palaniappan K."/>
            <person name="Varghese N."/>
            <person name="Mukherjee S."/>
            <person name="Reddy T.B.K."/>
            <person name="Daum C."/>
            <person name="Copeland A."/>
            <person name="Chen I.A."/>
            <person name="Ivanova N.N."/>
            <person name="Kyrpides N.C."/>
            <person name="Shapiro N."/>
            <person name="Eloe-Fadrosh E.A."/>
            <person name="Pietrasiak N."/>
        </authorList>
    </citation>
    <scope>NUCLEOTIDE SEQUENCE</scope>
    <source>
        <strain evidence="3">UHER 2000/2452</strain>
    </source>
</reference>
<feature type="domain" description="Glycosyltransferase subfamily 4-like N-terminal" evidence="2">
    <location>
        <begin position="13"/>
        <end position="212"/>
    </location>
</feature>
<reference evidence="3" key="1">
    <citation type="submission" date="2021-05" db="EMBL/GenBank/DDBJ databases">
        <authorList>
            <person name="Pietrasiak N."/>
            <person name="Ward R."/>
            <person name="Stajich J.E."/>
            <person name="Kurbessoian T."/>
        </authorList>
    </citation>
    <scope>NUCLEOTIDE SEQUENCE</scope>
    <source>
        <strain evidence="3">UHER 2000/2452</strain>
    </source>
</reference>
<proteinExistence type="predicted"/>
<dbReference type="Pfam" id="PF00534">
    <property type="entry name" value="Glycos_transf_1"/>
    <property type="match status" value="1"/>
</dbReference>
<organism evidence="3 4">
    <name type="scientific">Drouetiella hepatica Uher 2000/2452</name>
    <dbReference type="NCBI Taxonomy" id="904376"/>
    <lineage>
        <taxon>Bacteria</taxon>
        <taxon>Bacillati</taxon>
        <taxon>Cyanobacteriota</taxon>
        <taxon>Cyanophyceae</taxon>
        <taxon>Oculatellales</taxon>
        <taxon>Oculatellaceae</taxon>
        <taxon>Drouetiella</taxon>
    </lineage>
</organism>
<name>A0A951QAH8_9CYAN</name>
<dbReference type="Proteomes" id="UP000757435">
    <property type="component" value="Unassembled WGS sequence"/>
</dbReference>
<dbReference type="PANTHER" id="PTHR12526:SF635">
    <property type="entry name" value="GLYCOSYL TRANSFERASE GROUP 1"/>
    <property type="match status" value="1"/>
</dbReference>